<dbReference type="Pfam" id="PF00782">
    <property type="entry name" value="DSPc"/>
    <property type="match status" value="1"/>
</dbReference>
<keyword evidence="4" id="KW-0904">Protein phosphatase</keyword>
<feature type="domain" description="Tyrosine-protein phosphatase" evidence="5">
    <location>
        <begin position="97"/>
        <end position="257"/>
    </location>
</feature>
<dbReference type="InterPro" id="IPR016130">
    <property type="entry name" value="Tyr_Pase_AS"/>
</dbReference>
<dbReference type="InterPro" id="IPR029021">
    <property type="entry name" value="Prot-tyrosine_phosphatase-like"/>
</dbReference>
<dbReference type="AlphaFoldDB" id="A0AA36MK51"/>
<organism evidence="7 8">
    <name type="scientific">Effrenium voratum</name>
    <dbReference type="NCBI Taxonomy" id="2562239"/>
    <lineage>
        <taxon>Eukaryota</taxon>
        <taxon>Sar</taxon>
        <taxon>Alveolata</taxon>
        <taxon>Dinophyceae</taxon>
        <taxon>Suessiales</taxon>
        <taxon>Symbiodiniaceae</taxon>
        <taxon>Effrenium</taxon>
    </lineage>
</organism>
<name>A0AA36MK51_9DINO</name>
<reference evidence="7" key="1">
    <citation type="submission" date="2023-08" db="EMBL/GenBank/DDBJ databases">
        <authorList>
            <person name="Chen Y."/>
            <person name="Shah S."/>
            <person name="Dougan E. K."/>
            <person name="Thang M."/>
            <person name="Chan C."/>
        </authorList>
    </citation>
    <scope>NUCLEOTIDE SEQUENCE</scope>
</reference>
<evidence type="ECO:0000259" key="5">
    <source>
        <dbReference type="PROSITE" id="PS50054"/>
    </source>
</evidence>
<dbReference type="GO" id="GO:0004725">
    <property type="term" value="F:protein tyrosine phosphatase activity"/>
    <property type="evidence" value="ECO:0007669"/>
    <property type="project" value="UniProtKB-EC"/>
</dbReference>
<dbReference type="InterPro" id="IPR000387">
    <property type="entry name" value="Tyr_Pase_dom"/>
</dbReference>
<dbReference type="InterPro" id="IPR027417">
    <property type="entry name" value="P-loop_NTPase"/>
</dbReference>
<sequence length="290" mass="31721">MDESLADYQHLFKFIIIGDEAVGKTCLLLQFTDKRRVGFVFLSSADLAEDLGHTLVAWQSVARALGSFGSELSAAAAAAQRSMPVAQANAPQASFKRIDDLGGGLYLCGAAALENRAELERLGIRSILNCATNDLYNRSYTGGEPLREKLQGYKVQVFEADDVEEGCRNVPEEQQMTNLWEEGSKFIDASLQNGECVAIHCAQGVSRSSSTCIAYLMMKERMSLESAFRRVFQAREYIRPNPGFWQQLRDLEVKLGGAHVPPSNDAAGLAMARLDEELASKKSAAAAGWL</sequence>
<gene>
    <name evidence="7" type="ORF">EVOR1521_LOCUS4252</name>
</gene>
<proteinExistence type="inferred from homology"/>
<dbReference type="SUPFAM" id="SSF52540">
    <property type="entry name" value="P-loop containing nucleoside triphosphate hydrolases"/>
    <property type="match status" value="1"/>
</dbReference>
<evidence type="ECO:0000313" key="7">
    <source>
        <dbReference type="EMBL" id="CAJ1374806.1"/>
    </source>
</evidence>
<dbReference type="GO" id="GO:0005737">
    <property type="term" value="C:cytoplasm"/>
    <property type="evidence" value="ECO:0007669"/>
    <property type="project" value="TreeGrafter"/>
</dbReference>
<evidence type="ECO:0000259" key="6">
    <source>
        <dbReference type="PROSITE" id="PS50056"/>
    </source>
</evidence>
<comment type="caution">
    <text evidence="7">The sequence shown here is derived from an EMBL/GenBank/DDBJ whole genome shotgun (WGS) entry which is preliminary data.</text>
</comment>
<dbReference type="SMART" id="SM00195">
    <property type="entry name" value="DSPc"/>
    <property type="match status" value="1"/>
</dbReference>
<dbReference type="PANTHER" id="PTHR10159">
    <property type="entry name" value="DUAL SPECIFICITY PROTEIN PHOSPHATASE"/>
    <property type="match status" value="1"/>
</dbReference>
<evidence type="ECO:0000256" key="3">
    <source>
        <dbReference type="ARBA" id="ARBA00022801"/>
    </source>
</evidence>
<dbReference type="Proteomes" id="UP001178507">
    <property type="component" value="Unassembled WGS sequence"/>
</dbReference>
<dbReference type="EC" id="3.1.3.48" evidence="2"/>
<dbReference type="PROSITE" id="PS50054">
    <property type="entry name" value="TYR_PHOSPHATASE_DUAL"/>
    <property type="match status" value="1"/>
</dbReference>
<dbReference type="EMBL" id="CAUJNA010000280">
    <property type="protein sequence ID" value="CAJ1374806.1"/>
    <property type="molecule type" value="Genomic_DNA"/>
</dbReference>
<dbReference type="PANTHER" id="PTHR10159:SF519">
    <property type="entry name" value="DUAL SPECIFICITY PROTEIN PHOSPHATASE MPK3"/>
    <property type="match status" value="1"/>
</dbReference>
<dbReference type="InterPro" id="IPR000340">
    <property type="entry name" value="Dual-sp_phosphatase_cat-dom"/>
</dbReference>
<dbReference type="SUPFAM" id="SSF52799">
    <property type="entry name" value="(Phosphotyrosine protein) phosphatases II"/>
    <property type="match status" value="1"/>
</dbReference>
<accession>A0AA36MK51</accession>
<comment type="similarity">
    <text evidence="1">Belongs to the protein-tyrosine phosphatase family. Non-receptor class dual specificity subfamily.</text>
</comment>
<protein>
    <recommendedName>
        <fullName evidence="2">protein-tyrosine-phosphatase</fullName>
        <ecNumber evidence="2">3.1.3.48</ecNumber>
    </recommendedName>
</protein>
<dbReference type="InterPro" id="IPR020422">
    <property type="entry name" value="TYR_PHOSPHATASE_DUAL_dom"/>
</dbReference>
<evidence type="ECO:0000256" key="4">
    <source>
        <dbReference type="ARBA" id="ARBA00022912"/>
    </source>
</evidence>
<dbReference type="CDD" id="cd14498">
    <property type="entry name" value="DSP"/>
    <property type="match status" value="1"/>
</dbReference>
<dbReference type="Gene3D" id="3.90.190.10">
    <property type="entry name" value="Protein tyrosine phosphatase superfamily"/>
    <property type="match status" value="1"/>
</dbReference>
<keyword evidence="8" id="KW-1185">Reference proteome</keyword>
<evidence type="ECO:0000313" key="8">
    <source>
        <dbReference type="Proteomes" id="UP001178507"/>
    </source>
</evidence>
<dbReference type="PROSITE" id="PS50056">
    <property type="entry name" value="TYR_PHOSPHATASE_2"/>
    <property type="match status" value="1"/>
</dbReference>
<evidence type="ECO:0000256" key="2">
    <source>
        <dbReference type="ARBA" id="ARBA00013064"/>
    </source>
</evidence>
<feature type="domain" description="Tyrosine specific protein phosphatases" evidence="6">
    <location>
        <begin position="177"/>
        <end position="235"/>
    </location>
</feature>
<dbReference type="GO" id="GO:0043409">
    <property type="term" value="P:negative regulation of MAPK cascade"/>
    <property type="evidence" value="ECO:0007669"/>
    <property type="project" value="TreeGrafter"/>
</dbReference>
<evidence type="ECO:0000256" key="1">
    <source>
        <dbReference type="ARBA" id="ARBA00008601"/>
    </source>
</evidence>
<dbReference type="PROSITE" id="PS00383">
    <property type="entry name" value="TYR_PHOSPHATASE_1"/>
    <property type="match status" value="1"/>
</dbReference>
<keyword evidence="3" id="KW-0378">Hydrolase</keyword>
<dbReference type="Gene3D" id="3.40.50.300">
    <property type="entry name" value="P-loop containing nucleotide triphosphate hydrolases"/>
    <property type="match status" value="1"/>
</dbReference>